<gene>
    <name evidence="5" type="ORF">BKE38_08945</name>
</gene>
<evidence type="ECO:0000259" key="4">
    <source>
        <dbReference type="SMART" id="SM00978"/>
    </source>
</evidence>
<proteinExistence type="predicted"/>
<feature type="chain" id="PRO_5012685699" description="Tim44-like domain-containing protein" evidence="3">
    <location>
        <begin position="32"/>
        <end position="320"/>
    </location>
</feature>
<evidence type="ECO:0000313" key="6">
    <source>
        <dbReference type="Proteomes" id="UP000188879"/>
    </source>
</evidence>
<evidence type="ECO:0000256" key="1">
    <source>
        <dbReference type="SAM" id="MobiDB-lite"/>
    </source>
</evidence>
<reference evidence="5 6" key="1">
    <citation type="submission" date="2016-10" db="EMBL/GenBank/DDBJ databases">
        <title>Draft Genome sequence of Roseomonas sp. strain M3.</title>
        <authorList>
            <person name="Subhash Y."/>
            <person name="Lee S."/>
        </authorList>
    </citation>
    <scope>NUCLEOTIDE SEQUENCE [LARGE SCALE GENOMIC DNA]</scope>
    <source>
        <strain evidence="5 6">M3</strain>
    </source>
</reference>
<dbReference type="Pfam" id="PF04280">
    <property type="entry name" value="Tim44"/>
    <property type="match status" value="1"/>
</dbReference>
<evidence type="ECO:0000313" key="5">
    <source>
        <dbReference type="EMBL" id="ONG55705.1"/>
    </source>
</evidence>
<keyword evidence="6" id="KW-1185">Reference proteome</keyword>
<accession>A0A1V2H3W1</accession>
<dbReference type="PANTHER" id="PTHR41542">
    <property type="entry name" value="BLL5807 PROTEIN"/>
    <property type="match status" value="1"/>
</dbReference>
<organism evidence="5 6">
    <name type="scientific">Teichococcus deserti</name>
    <dbReference type="NCBI Taxonomy" id="1817963"/>
    <lineage>
        <taxon>Bacteria</taxon>
        <taxon>Pseudomonadati</taxon>
        <taxon>Pseudomonadota</taxon>
        <taxon>Alphaproteobacteria</taxon>
        <taxon>Acetobacterales</taxon>
        <taxon>Roseomonadaceae</taxon>
        <taxon>Roseomonas</taxon>
    </lineage>
</organism>
<feature type="transmembrane region" description="Helical" evidence="2">
    <location>
        <begin position="92"/>
        <end position="113"/>
    </location>
</feature>
<dbReference type="Proteomes" id="UP000188879">
    <property type="component" value="Unassembled WGS sequence"/>
</dbReference>
<keyword evidence="2" id="KW-1133">Transmembrane helix</keyword>
<dbReference type="OrthoDB" id="9780873at2"/>
<dbReference type="AlphaFoldDB" id="A0A1V2H3W1"/>
<feature type="domain" description="Tim44-like" evidence="4">
    <location>
        <begin position="176"/>
        <end position="318"/>
    </location>
</feature>
<evidence type="ECO:0000256" key="2">
    <source>
        <dbReference type="SAM" id="Phobius"/>
    </source>
</evidence>
<dbReference type="SMART" id="SM00978">
    <property type="entry name" value="Tim44"/>
    <property type="match status" value="1"/>
</dbReference>
<feature type="transmembrane region" description="Helical" evidence="2">
    <location>
        <begin position="125"/>
        <end position="145"/>
    </location>
</feature>
<comment type="caution">
    <text evidence="5">The sequence shown here is derived from an EMBL/GenBank/DDBJ whole genome shotgun (WGS) entry which is preliminary data.</text>
</comment>
<feature type="signal peptide" evidence="3">
    <location>
        <begin position="1"/>
        <end position="31"/>
    </location>
</feature>
<name>A0A1V2H3W1_9PROT</name>
<feature type="region of interest" description="Disordered" evidence="1">
    <location>
        <begin position="34"/>
        <end position="88"/>
    </location>
</feature>
<dbReference type="EMBL" id="MLCO01000070">
    <property type="protein sequence ID" value="ONG55705.1"/>
    <property type="molecule type" value="Genomic_DNA"/>
</dbReference>
<keyword evidence="2" id="KW-0472">Membrane</keyword>
<dbReference type="PANTHER" id="PTHR41542:SF1">
    <property type="entry name" value="BLL5807 PROTEIN"/>
    <property type="match status" value="1"/>
</dbReference>
<keyword evidence="3" id="KW-0732">Signal</keyword>
<dbReference type="SUPFAM" id="SSF54427">
    <property type="entry name" value="NTF2-like"/>
    <property type="match status" value="1"/>
</dbReference>
<keyword evidence="2" id="KW-0812">Transmembrane</keyword>
<sequence length="320" mass="34103">MKTRRNRLMRGRARLLAGLAALALILGPALAEARPGGGSSAGSRGSRTYSPPPVTRTAPEGARPMERTTTPQQQAARPGMAAPGQPARSGMFGGFGGAMLGGLIGVGLGGLLFGNGLFGGISGLGGVLGLLIQVALIVLLVRFAMKLFRNRQQPAMAGGPNPNAMNRDMQQDARPAAMGGAAPRATPLQISPQDFSAFESMLYDVNAAWSRRDEATLQRLATAEMAGYFAQDLRDLDARGWRNETRDVKLEQGDLSEAWTENGVDYATVAMRFSLIDITLDNQGRVVEGSADQRSQAVEHWTFRRQGRGAWQLSAIQQPG</sequence>
<protein>
    <recommendedName>
        <fullName evidence="4">Tim44-like domain-containing protein</fullName>
    </recommendedName>
</protein>
<dbReference type="Gene3D" id="3.10.450.240">
    <property type="match status" value="1"/>
</dbReference>
<evidence type="ECO:0000256" key="3">
    <source>
        <dbReference type="SAM" id="SignalP"/>
    </source>
</evidence>
<dbReference type="InterPro" id="IPR007379">
    <property type="entry name" value="Tim44-like_dom"/>
</dbReference>
<dbReference type="InterPro" id="IPR032710">
    <property type="entry name" value="NTF2-like_dom_sf"/>
</dbReference>